<reference evidence="12" key="1">
    <citation type="submission" date="2022-02" db="EMBL/GenBank/DDBJ databases">
        <title>Qipengyuania spongiae sp. nov., isolated from marine sponge.</title>
        <authorList>
            <person name="Li Z."/>
            <person name="Zhang M."/>
        </authorList>
    </citation>
    <scope>NUCLEOTIDE SEQUENCE</scope>
    <source>
        <strain evidence="12">PHS-Z21</strain>
    </source>
</reference>
<dbReference type="Pfam" id="PF02559">
    <property type="entry name" value="CarD_TRCF_RID"/>
    <property type="match status" value="1"/>
</dbReference>
<dbReference type="InterPro" id="IPR011545">
    <property type="entry name" value="DEAD/DEAH_box_helicase_dom"/>
</dbReference>
<dbReference type="Gene3D" id="3.40.50.300">
    <property type="entry name" value="P-loop containing nucleotide triphosphate hydrolases"/>
    <property type="match status" value="2"/>
</dbReference>
<name>A0ABY5T1G3_9SPHN</name>
<dbReference type="Pfam" id="PF00270">
    <property type="entry name" value="DEAD"/>
    <property type="match status" value="1"/>
</dbReference>
<dbReference type="InterPro" id="IPR041471">
    <property type="entry name" value="UvrB_inter"/>
</dbReference>
<feature type="domain" description="Helicase C-terminal" evidence="11">
    <location>
        <begin position="718"/>
        <end position="876"/>
    </location>
</feature>
<keyword evidence="3 9" id="KW-0227">DNA damage</keyword>
<dbReference type="Gene3D" id="3.90.1150.50">
    <property type="entry name" value="Transcription-repair-coupling factor, D7 domain"/>
    <property type="match status" value="1"/>
</dbReference>
<dbReference type="PANTHER" id="PTHR47964:SF1">
    <property type="entry name" value="ATP-DEPENDENT DNA HELICASE HOMOLOG RECG, CHLOROPLASTIC"/>
    <property type="match status" value="1"/>
</dbReference>
<sequence length="1054" mass="113785">MSKSNGVATGEAVNGMGARVLRIVETLDERPLLYIAKDETEAEGLAAALTAMLPNVPIVHLPASDRLPGEDAPSSPANTGRRMAALRRLRAISHDGNSGAIVVIATGEAAAGRYRTPEVFDAAPPVLRVGDAIDPEEFRTEAEALGYFADDRIDEPGEIAIRGEVIDLYPADAGSPIRIEMKAGRIEAVHRFDPVTQKRGEQCDEIEIGRATEPEGPSNATLLDHIPPGVAMMAPDAEKRRKRFVRFAERAAKESRSETDAVTDEDWQTALAQWGGDEAAVFPEDHGIEAVPRFAEAKSTARAVKRFLSGEEKDGRAIVVVGSERDLRFLRGRLSAALPSPETIEDIREMWKREGGGLAFLAAPLDRGARSSRLTLVAAADILGTRAMIEAVPSPAHHVGLAGAEIRIADLVIHENHGFAKVLGLEPAPGDDEGEVIALAYADDDRRLVPVRDAGLLWRYGGDSESVKRDKLEGKSWNKRRVAIDQAIAETAGSLIALAKERAKLTAPSMAPDDAAYERFVAGFPYNETADQARAIAAVRDDLAAGKPMERLVIGDVGFGKTEVALRAAAIAALSGYQVVVAAPTTVLARQHLEEFTRRFADTGVKVAGLSRLSSAAEKKEVIAGLADGSIGVVIGTAAVMGKSVSYANLGLVVIDEEQRFGAADKAKMRGHKSVHLLVMSATPIPRTLHRAMIGLQQVSVIATPPARRQPIRTSISAVDDATIRLALKREKMRKGQSFVVVPRIADLADMRSMLERVVPELNLIEAHGKMPSAELDEAMVGFGRGEGDVLLATNIIETGLDVPRANTMIIWRSDRFGLAQLHQLRGRVGRGRRRGQVILATESDDIGEATQKRLRTLATFDQLGSGFSIAGADLDQRGGGDILSEAQAGHMKLIGVELYQHLLEGALRRARGEKEREWYPEIRTGAAGTLSPEWIPEEEVRLNLYVRLARLRDRSELEAFEAELLDRFGTLPDPAVELINRARLAMLAIETDIRAVNAGPAAIAFTPAVANKKMFEDAGMVESGERWLVKPDDAFDDPTGTAVNCLEELVEAS</sequence>
<comment type="subcellular location">
    <subcellularLocation>
        <location evidence="9">Cytoplasm</location>
    </subcellularLocation>
</comment>
<dbReference type="Pfam" id="PF00271">
    <property type="entry name" value="Helicase_C"/>
    <property type="match status" value="1"/>
</dbReference>
<keyword evidence="2 9" id="KW-0547">Nucleotide-binding</keyword>
<dbReference type="PROSITE" id="PS51194">
    <property type="entry name" value="HELICASE_CTER"/>
    <property type="match status" value="1"/>
</dbReference>
<dbReference type="SMART" id="SM00487">
    <property type="entry name" value="DEXDc"/>
    <property type="match status" value="1"/>
</dbReference>
<dbReference type="InterPro" id="IPR001650">
    <property type="entry name" value="Helicase_C-like"/>
</dbReference>
<dbReference type="GO" id="GO:0004386">
    <property type="term" value="F:helicase activity"/>
    <property type="evidence" value="ECO:0007669"/>
    <property type="project" value="UniProtKB-KW"/>
</dbReference>
<dbReference type="InterPro" id="IPR003711">
    <property type="entry name" value="CarD-like/TRCF_RID"/>
</dbReference>
<keyword evidence="8 9" id="KW-0234">DNA repair</keyword>
<comment type="similarity">
    <text evidence="9">In the N-terminal section; belongs to the UvrB family.</text>
</comment>
<dbReference type="InterPro" id="IPR047112">
    <property type="entry name" value="RecG/Mfd"/>
</dbReference>
<dbReference type="Pfam" id="PF03461">
    <property type="entry name" value="TRCF"/>
    <property type="match status" value="1"/>
</dbReference>
<keyword evidence="5 12" id="KW-0347">Helicase</keyword>
<evidence type="ECO:0000313" key="13">
    <source>
        <dbReference type="Proteomes" id="UP001065265"/>
    </source>
</evidence>
<dbReference type="SMART" id="SM00982">
    <property type="entry name" value="TRCF"/>
    <property type="match status" value="1"/>
</dbReference>
<dbReference type="SMART" id="SM01058">
    <property type="entry name" value="CarD_TRCF"/>
    <property type="match status" value="1"/>
</dbReference>
<dbReference type="PROSITE" id="PS51192">
    <property type="entry name" value="HELICASE_ATP_BIND_1"/>
    <property type="match status" value="1"/>
</dbReference>
<proteinExistence type="inferred from homology"/>
<protein>
    <recommendedName>
        <fullName evidence="9">Transcription-repair-coupling factor</fullName>
        <shortName evidence="9">TRCF</shortName>
        <ecNumber evidence="9">3.6.4.-</ecNumber>
    </recommendedName>
</protein>
<evidence type="ECO:0000256" key="6">
    <source>
        <dbReference type="ARBA" id="ARBA00022840"/>
    </source>
</evidence>
<keyword evidence="1 9" id="KW-0963">Cytoplasm</keyword>
<comment type="function">
    <text evidence="9">Couples transcription and DNA repair by recognizing RNA polymerase (RNAP) stalled at DNA lesions. Mediates ATP-dependent release of RNAP and its truncated transcript from the DNA, and recruitment of nucleotide excision repair machinery to the damaged site.</text>
</comment>
<dbReference type="PANTHER" id="PTHR47964">
    <property type="entry name" value="ATP-DEPENDENT DNA HELICASE HOMOLOG RECG, CHLOROPLASTIC"/>
    <property type="match status" value="1"/>
</dbReference>
<keyword evidence="4 9" id="KW-0378">Hydrolase</keyword>
<dbReference type="EC" id="3.6.4.-" evidence="9"/>
<dbReference type="InterPro" id="IPR027417">
    <property type="entry name" value="P-loop_NTPase"/>
</dbReference>
<organism evidence="12 13">
    <name type="scientific">Qipengyuania spongiae</name>
    <dbReference type="NCBI Taxonomy" id="2909673"/>
    <lineage>
        <taxon>Bacteria</taxon>
        <taxon>Pseudomonadati</taxon>
        <taxon>Pseudomonadota</taxon>
        <taxon>Alphaproteobacteria</taxon>
        <taxon>Sphingomonadales</taxon>
        <taxon>Erythrobacteraceae</taxon>
        <taxon>Qipengyuania</taxon>
    </lineage>
</organism>
<evidence type="ECO:0000256" key="1">
    <source>
        <dbReference type="ARBA" id="ARBA00022490"/>
    </source>
</evidence>
<dbReference type="HAMAP" id="MF_00969">
    <property type="entry name" value="TRCF"/>
    <property type="match status" value="1"/>
</dbReference>
<dbReference type="Proteomes" id="UP001065265">
    <property type="component" value="Chromosome"/>
</dbReference>
<dbReference type="EMBL" id="CP092471">
    <property type="protein sequence ID" value="UVI39166.1"/>
    <property type="molecule type" value="Genomic_DNA"/>
</dbReference>
<dbReference type="InterPro" id="IPR036101">
    <property type="entry name" value="CarD-like/TRCF_RID_sf"/>
</dbReference>
<dbReference type="RefSeq" id="WP_265558348.1">
    <property type="nucleotide sequence ID" value="NZ_CP092471.1"/>
</dbReference>
<evidence type="ECO:0000256" key="7">
    <source>
        <dbReference type="ARBA" id="ARBA00023125"/>
    </source>
</evidence>
<dbReference type="SUPFAM" id="SSF52540">
    <property type="entry name" value="P-loop containing nucleoside triphosphate hydrolases"/>
    <property type="match status" value="2"/>
</dbReference>
<dbReference type="SMART" id="SM00490">
    <property type="entry name" value="HELICc"/>
    <property type="match status" value="1"/>
</dbReference>
<gene>
    <name evidence="9" type="primary">mfd</name>
    <name evidence="12" type="ORF">L1F33_13185</name>
</gene>
<dbReference type="SUPFAM" id="SSF143517">
    <property type="entry name" value="TRCF domain-like"/>
    <property type="match status" value="1"/>
</dbReference>
<evidence type="ECO:0000259" key="10">
    <source>
        <dbReference type="PROSITE" id="PS51192"/>
    </source>
</evidence>
<evidence type="ECO:0000256" key="8">
    <source>
        <dbReference type="ARBA" id="ARBA00023204"/>
    </source>
</evidence>
<keyword evidence="13" id="KW-1185">Reference proteome</keyword>
<comment type="similarity">
    <text evidence="9">In the C-terminal section; belongs to the helicase family. RecG subfamily.</text>
</comment>
<dbReference type="SUPFAM" id="SSF141259">
    <property type="entry name" value="CarD-like"/>
    <property type="match status" value="1"/>
</dbReference>
<keyword evidence="7 9" id="KW-0238">DNA-binding</keyword>
<keyword evidence="6 9" id="KW-0067">ATP-binding</keyword>
<evidence type="ECO:0000256" key="5">
    <source>
        <dbReference type="ARBA" id="ARBA00022806"/>
    </source>
</evidence>
<dbReference type="Pfam" id="PF17757">
    <property type="entry name" value="UvrB_inter"/>
    <property type="match status" value="1"/>
</dbReference>
<evidence type="ECO:0000256" key="4">
    <source>
        <dbReference type="ARBA" id="ARBA00022801"/>
    </source>
</evidence>
<evidence type="ECO:0000259" key="11">
    <source>
        <dbReference type="PROSITE" id="PS51194"/>
    </source>
</evidence>
<evidence type="ECO:0000256" key="3">
    <source>
        <dbReference type="ARBA" id="ARBA00022763"/>
    </source>
</evidence>
<evidence type="ECO:0000256" key="2">
    <source>
        <dbReference type="ARBA" id="ARBA00022741"/>
    </source>
</evidence>
<dbReference type="InterPro" id="IPR014001">
    <property type="entry name" value="Helicase_ATP-bd"/>
</dbReference>
<dbReference type="Gene3D" id="3.30.2060.10">
    <property type="entry name" value="Penicillin-binding protein 1b domain"/>
    <property type="match status" value="1"/>
</dbReference>
<feature type="domain" description="Helicase ATP-binding" evidence="10">
    <location>
        <begin position="542"/>
        <end position="702"/>
    </location>
</feature>
<dbReference type="InterPro" id="IPR037235">
    <property type="entry name" value="TRCF-like_C_D7"/>
</dbReference>
<dbReference type="InterPro" id="IPR004576">
    <property type="entry name" value="Mfd"/>
</dbReference>
<evidence type="ECO:0000313" key="12">
    <source>
        <dbReference type="EMBL" id="UVI39166.1"/>
    </source>
</evidence>
<dbReference type="InterPro" id="IPR005118">
    <property type="entry name" value="TRCF_C"/>
</dbReference>
<dbReference type="Gene3D" id="2.40.10.170">
    <property type="match status" value="1"/>
</dbReference>
<evidence type="ECO:0000256" key="9">
    <source>
        <dbReference type="HAMAP-Rule" id="MF_00969"/>
    </source>
</evidence>
<accession>A0ABY5T1G3</accession>